<dbReference type="GO" id="GO:0003677">
    <property type="term" value="F:DNA binding"/>
    <property type="evidence" value="ECO:0007669"/>
    <property type="project" value="UniProtKB-KW"/>
</dbReference>
<feature type="compositionally biased region" description="Low complexity" evidence="10">
    <location>
        <begin position="339"/>
        <end position="351"/>
    </location>
</feature>
<dbReference type="PANTHER" id="PTHR24394">
    <property type="entry name" value="ZINC FINGER PROTEIN"/>
    <property type="match status" value="1"/>
</dbReference>
<name>A0A1D2NII2_ORCCI</name>
<evidence type="ECO:0000256" key="7">
    <source>
        <dbReference type="ARBA" id="ARBA00023163"/>
    </source>
</evidence>
<evidence type="ECO:0000256" key="9">
    <source>
        <dbReference type="PROSITE-ProRule" id="PRU00042"/>
    </source>
</evidence>
<dbReference type="InterPro" id="IPR011333">
    <property type="entry name" value="SKP1/BTB/POZ_sf"/>
</dbReference>
<dbReference type="Gene3D" id="3.30.160.60">
    <property type="entry name" value="Classic Zinc Finger"/>
    <property type="match status" value="2"/>
</dbReference>
<evidence type="ECO:0000256" key="5">
    <source>
        <dbReference type="ARBA" id="ARBA00022833"/>
    </source>
</evidence>
<evidence type="ECO:0000256" key="1">
    <source>
        <dbReference type="ARBA" id="ARBA00004123"/>
    </source>
</evidence>
<keyword evidence="2" id="KW-0479">Metal-binding</keyword>
<reference evidence="13 14" key="1">
    <citation type="journal article" date="2016" name="Genome Biol. Evol.">
        <title>Gene Family Evolution Reflects Adaptation to Soil Environmental Stressors in the Genome of the Collembolan Orchesella cincta.</title>
        <authorList>
            <person name="Faddeeva-Vakhrusheva A."/>
            <person name="Derks M.F."/>
            <person name="Anvar S.Y."/>
            <person name="Agamennone V."/>
            <person name="Suring W."/>
            <person name="Smit S."/>
            <person name="van Straalen N.M."/>
            <person name="Roelofs D."/>
        </authorList>
    </citation>
    <scope>NUCLEOTIDE SEQUENCE [LARGE SCALE GENOMIC DNA]</scope>
    <source>
        <tissue evidence="13">Mixed pool</tissue>
    </source>
</reference>
<dbReference type="SUPFAM" id="SSF54695">
    <property type="entry name" value="POZ domain"/>
    <property type="match status" value="1"/>
</dbReference>
<proteinExistence type="predicted"/>
<dbReference type="EMBL" id="LJIJ01000036">
    <property type="protein sequence ID" value="ODN04776.1"/>
    <property type="molecule type" value="Genomic_DNA"/>
</dbReference>
<dbReference type="Gene3D" id="3.30.710.10">
    <property type="entry name" value="Potassium Channel Kv1.1, Chain A"/>
    <property type="match status" value="1"/>
</dbReference>
<evidence type="ECO:0000259" key="11">
    <source>
        <dbReference type="PROSITE" id="PS50097"/>
    </source>
</evidence>
<dbReference type="FunFam" id="3.30.160.60:FF:000100">
    <property type="entry name" value="Zinc finger 45-like"/>
    <property type="match status" value="1"/>
</dbReference>
<feature type="domain" description="C2H2-type" evidence="12">
    <location>
        <begin position="552"/>
        <end position="575"/>
    </location>
</feature>
<accession>A0A1D2NII2</accession>
<dbReference type="GO" id="GO:0000981">
    <property type="term" value="F:DNA-binding transcription factor activity, RNA polymerase II-specific"/>
    <property type="evidence" value="ECO:0007669"/>
    <property type="project" value="TreeGrafter"/>
</dbReference>
<comment type="caution">
    <text evidence="13">The sequence shown here is derived from an EMBL/GenBank/DDBJ whole genome shotgun (WGS) entry which is preliminary data.</text>
</comment>
<dbReference type="PROSITE" id="PS00028">
    <property type="entry name" value="ZINC_FINGER_C2H2_1"/>
    <property type="match status" value="3"/>
</dbReference>
<dbReference type="InterPro" id="IPR000210">
    <property type="entry name" value="BTB/POZ_dom"/>
</dbReference>
<evidence type="ECO:0000313" key="13">
    <source>
        <dbReference type="EMBL" id="ODN04776.1"/>
    </source>
</evidence>
<evidence type="ECO:0000256" key="8">
    <source>
        <dbReference type="ARBA" id="ARBA00023242"/>
    </source>
</evidence>
<sequence>MSSSTQSNGGSGNGATPQQPAAAWLFLQYNKHLNVIGEEVRNSFQTDACADARIVCDGGSISVHRIVLASASPWLKTIFEDVDLHPTDRYYTLLLPDVKYSDMLLLIKFIYGGEVTVPLKQLGTLQDLIQLLQLDPGHANNGKFMIENIQDKSIAFGGAGVTMTVVGPPPTPSGSSSSSNASTIQIPIPGLNQHTVISTIDADNSIQLKNNILPSEPIPLACVQATHSIPAAARVARDARDSGIGGGRGGTSGASVLFPKAAGLVVHEARVKSEMDTMDTEMIVPDQHDNLDDEHEMLEMDQDQEVDVEGVDDDGDMDDDDKCKSAPAEPQRRRLFRASTLSSGSTPSVSTRRASERERGKLVTGRSKRLFNPGSSGVGMNNNNEKGMFPQKRTRSVTNAIANANSNEKPGVANAAGSPNSVGTKITNTRTKTPHLQIIPESGILRCSMCHYECASYDDYKKHEKVHQPNFSCQYCGKGFFIKWNLIAHLRTHTGEKPFTCFFCKGSFRQKAHLIKHISSVHRYQDEKKPGVLGGAKTGKSGNASDDGKEDFSCCFCGEPFENKDAIRRHISQYHRDLLTKNV</sequence>
<feature type="domain" description="BTB" evidence="11">
    <location>
        <begin position="50"/>
        <end position="119"/>
    </location>
</feature>
<evidence type="ECO:0000256" key="6">
    <source>
        <dbReference type="ARBA" id="ARBA00023015"/>
    </source>
</evidence>
<keyword evidence="14" id="KW-1185">Reference proteome</keyword>
<feature type="domain" description="C2H2-type" evidence="12">
    <location>
        <begin position="499"/>
        <end position="527"/>
    </location>
</feature>
<evidence type="ECO:0000256" key="10">
    <source>
        <dbReference type="SAM" id="MobiDB-lite"/>
    </source>
</evidence>
<keyword evidence="6" id="KW-0805">Transcription regulation</keyword>
<dbReference type="Proteomes" id="UP000094527">
    <property type="component" value="Unassembled WGS sequence"/>
</dbReference>
<evidence type="ECO:0000256" key="2">
    <source>
        <dbReference type="ARBA" id="ARBA00022723"/>
    </source>
</evidence>
<dbReference type="InterPro" id="IPR036236">
    <property type="entry name" value="Znf_C2H2_sf"/>
</dbReference>
<keyword evidence="5" id="KW-0862">Zinc</keyword>
<evidence type="ECO:0000259" key="12">
    <source>
        <dbReference type="PROSITE" id="PS50157"/>
    </source>
</evidence>
<feature type="compositionally biased region" description="Polar residues" evidence="10">
    <location>
        <begin position="373"/>
        <end position="385"/>
    </location>
</feature>
<keyword evidence="4 9" id="KW-0863">Zinc-finger</keyword>
<dbReference type="PANTHER" id="PTHR24394:SF48">
    <property type="entry name" value="ZINC FINGER PROTEIN 771"/>
    <property type="match status" value="1"/>
</dbReference>
<gene>
    <name evidence="13" type="ORF">Ocin01_01945</name>
</gene>
<dbReference type="SUPFAM" id="SSF57667">
    <property type="entry name" value="beta-beta-alpha zinc fingers"/>
    <property type="match status" value="1"/>
</dbReference>
<dbReference type="FunFam" id="3.30.160.60:FF:000110">
    <property type="entry name" value="Zinc finger protein-like"/>
    <property type="match status" value="1"/>
</dbReference>
<dbReference type="SMART" id="SM00355">
    <property type="entry name" value="ZnF_C2H2"/>
    <property type="match status" value="4"/>
</dbReference>
<protein>
    <submittedName>
        <fullName evidence="13">Putative transcription factor Ken</fullName>
    </submittedName>
</protein>
<feature type="region of interest" description="Disordered" evidence="10">
    <location>
        <begin position="309"/>
        <end position="389"/>
    </location>
</feature>
<evidence type="ECO:0000256" key="4">
    <source>
        <dbReference type="ARBA" id="ARBA00022771"/>
    </source>
</evidence>
<organism evidence="13 14">
    <name type="scientific">Orchesella cincta</name>
    <name type="common">Springtail</name>
    <name type="synonym">Podura cincta</name>
    <dbReference type="NCBI Taxonomy" id="48709"/>
    <lineage>
        <taxon>Eukaryota</taxon>
        <taxon>Metazoa</taxon>
        <taxon>Ecdysozoa</taxon>
        <taxon>Arthropoda</taxon>
        <taxon>Hexapoda</taxon>
        <taxon>Collembola</taxon>
        <taxon>Entomobryomorpha</taxon>
        <taxon>Entomobryoidea</taxon>
        <taxon>Orchesellidae</taxon>
        <taxon>Orchesellinae</taxon>
        <taxon>Orchesella</taxon>
    </lineage>
</organism>
<dbReference type="OMA" id="CHYECAS"/>
<dbReference type="OrthoDB" id="8117402at2759"/>
<dbReference type="SMART" id="SM00225">
    <property type="entry name" value="BTB"/>
    <property type="match status" value="1"/>
</dbReference>
<dbReference type="Pfam" id="PF00096">
    <property type="entry name" value="zf-C2H2"/>
    <property type="match status" value="1"/>
</dbReference>
<dbReference type="PROSITE" id="PS50097">
    <property type="entry name" value="BTB"/>
    <property type="match status" value="1"/>
</dbReference>
<keyword evidence="8" id="KW-0539">Nucleus</keyword>
<dbReference type="Pfam" id="PF00651">
    <property type="entry name" value="BTB"/>
    <property type="match status" value="1"/>
</dbReference>
<feature type="domain" description="C2H2-type" evidence="12">
    <location>
        <begin position="471"/>
        <end position="498"/>
    </location>
</feature>
<feature type="compositionally biased region" description="Acidic residues" evidence="10">
    <location>
        <begin position="309"/>
        <end position="320"/>
    </location>
</feature>
<dbReference type="GO" id="GO:0005634">
    <property type="term" value="C:nucleus"/>
    <property type="evidence" value="ECO:0007669"/>
    <property type="project" value="UniProtKB-SubCell"/>
</dbReference>
<dbReference type="InterPro" id="IPR013087">
    <property type="entry name" value="Znf_C2H2_type"/>
</dbReference>
<dbReference type="AlphaFoldDB" id="A0A1D2NII2"/>
<dbReference type="GO" id="GO:0008270">
    <property type="term" value="F:zinc ion binding"/>
    <property type="evidence" value="ECO:0007669"/>
    <property type="project" value="UniProtKB-KW"/>
</dbReference>
<keyword evidence="7" id="KW-0804">Transcription</keyword>
<feature type="region of interest" description="Disordered" evidence="10">
    <location>
        <begin position="406"/>
        <end position="427"/>
    </location>
</feature>
<comment type="subcellular location">
    <subcellularLocation>
        <location evidence="1">Nucleus</location>
    </subcellularLocation>
</comment>
<dbReference type="STRING" id="48709.A0A1D2NII2"/>
<feature type="compositionally biased region" description="Polar residues" evidence="10">
    <location>
        <begin position="417"/>
        <end position="427"/>
    </location>
</feature>
<keyword evidence="3" id="KW-0677">Repeat</keyword>
<evidence type="ECO:0000256" key="3">
    <source>
        <dbReference type="ARBA" id="ARBA00022737"/>
    </source>
</evidence>
<dbReference type="PROSITE" id="PS50157">
    <property type="entry name" value="ZINC_FINGER_C2H2_2"/>
    <property type="match status" value="3"/>
</dbReference>
<evidence type="ECO:0000313" key="14">
    <source>
        <dbReference type="Proteomes" id="UP000094527"/>
    </source>
</evidence>